<dbReference type="InterPro" id="IPR001584">
    <property type="entry name" value="Integrase_cat-core"/>
</dbReference>
<keyword evidence="4" id="KW-1185">Reference proteome</keyword>
<dbReference type="Gene3D" id="3.30.420.10">
    <property type="entry name" value="Ribonuclease H-like superfamily/Ribonuclease H"/>
    <property type="match status" value="1"/>
</dbReference>
<dbReference type="PANTHER" id="PTHR37984:SF15">
    <property type="entry name" value="INTEGRASE CATALYTIC DOMAIN-CONTAINING PROTEIN"/>
    <property type="match status" value="1"/>
</dbReference>
<protein>
    <recommendedName>
        <fullName evidence="2">Integrase catalytic domain-containing protein</fullName>
    </recommendedName>
</protein>
<dbReference type="SUPFAM" id="SSF53098">
    <property type="entry name" value="Ribonuclease H-like"/>
    <property type="match status" value="1"/>
</dbReference>
<evidence type="ECO:0000256" key="1">
    <source>
        <dbReference type="SAM" id="MobiDB-lite"/>
    </source>
</evidence>
<evidence type="ECO:0000259" key="2">
    <source>
        <dbReference type="PROSITE" id="PS50994"/>
    </source>
</evidence>
<feature type="region of interest" description="Disordered" evidence="1">
    <location>
        <begin position="379"/>
        <end position="408"/>
    </location>
</feature>
<dbReference type="AlphaFoldDB" id="A0ABD1KJC7"/>
<gene>
    <name evidence="3" type="ORF">ACEWY4_005750</name>
</gene>
<comment type="caution">
    <text evidence="3">The sequence shown here is derived from an EMBL/GenBank/DDBJ whole genome shotgun (WGS) entry which is preliminary data.</text>
</comment>
<reference evidence="3 4" key="1">
    <citation type="submission" date="2024-09" db="EMBL/GenBank/DDBJ databases">
        <title>A chromosome-level genome assembly of Gray's grenadier anchovy, Coilia grayii.</title>
        <authorList>
            <person name="Fu Z."/>
        </authorList>
    </citation>
    <scope>NUCLEOTIDE SEQUENCE [LARGE SCALE GENOMIC DNA]</scope>
    <source>
        <strain evidence="3">G4</strain>
        <tissue evidence="3">Muscle</tissue>
    </source>
</reference>
<feature type="compositionally biased region" description="Polar residues" evidence="1">
    <location>
        <begin position="379"/>
        <end position="389"/>
    </location>
</feature>
<dbReference type="InterPro" id="IPR050951">
    <property type="entry name" value="Retrovirus_Pol_polyprotein"/>
</dbReference>
<feature type="compositionally biased region" description="Pro residues" evidence="1">
    <location>
        <begin position="290"/>
        <end position="308"/>
    </location>
</feature>
<dbReference type="Pfam" id="PF00665">
    <property type="entry name" value="rve"/>
    <property type="match status" value="1"/>
</dbReference>
<dbReference type="FunFam" id="3.30.420.10:FF:000032">
    <property type="entry name" value="Retrovirus-related Pol polyprotein from transposon 297-like Protein"/>
    <property type="match status" value="1"/>
</dbReference>
<evidence type="ECO:0000313" key="3">
    <source>
        <dbReference type="EMBL" id="KAL2099270.1"/>
    </source>
</evidence>
<dbReference type="PANTHER" id="PTHR37984">
    <property type="entry name" value="PROTEIN CBG26694"/>
    <property type="match status" value="1"/>
</dbReference>
<feature type="domain" description="Integrase catalytic" evidence="2">
    <location>
        <begin position="5"/>
        <end position="163"/>
    </location>
</feature>
<feature type="region of interest" description="Disordered" evidence="1">
    <location>
        <begin position="285"/>
        <end position="352"/>
    </location>
</feature>
<organism evidence="3 4">
    <name type="scientific">Coilia grayii</name>
    <name type="common">Gray's grenadier anchovy</name>
    <dbReference type="NCBI Taxonomy" id="363190"/>
    <lineage>
        <taxon>Eukaryota</taxon>
        <taxon>Metazoa</taxon>
        <taxon>Chordata</taxon>
        <taxon>Craniata</taxon>
        <taxon>Vertebrata</taxon>
        <taxon>Euteleostomi</taxon>
        <taxon>Actinopterygii</taxon>
        <taxon>Neopterygii</taxon>
        <taxon>Teleostei</taxon>
        <taxon>Clupei</taxon>
        <taxon>Clupeiformes</taxon>
        <taxon>Clupeoidei</taxon>
        <taxon>Engraulidae</taxon>
        <taxon>Coilinae</taxon>
        <taxon>Coilia</taxon>
    </lineage>
</organism>
<dbReference type="EMBL" id="JBHFQA010000005">
    <property type="protein sequence ID" value="KAL2099270.1"/>
    <property type="molecule type" value="Genomic_DNA"/>
</dbReference>
<sequence>MGHLLASRPNEILAIDFTLLEPSRNGLENVLVLTDVFSKYTQAIPTRDQRASTVAQVLINEWFYKFGVPSRIHSDQGRSFESSLIHQLCCLYGVTKSRTTPYHPAGNGQCERFNRTLHNLLRTLPASQKRDWASCLPQVLFFYNSTPHQSTGESPFFLMFGQEARLPIDFLLGRVEDPIPGKVQDWVVEHQAWLMVAYEGARERLQTAASRRKEKHDQQVRDLPLPVGQLVYIRVLGVRGRQKIQDVWSSVLYKVVKAPLSNSVVYTIAPADDLQKVRHIHRDMLKPLVGPDPGPPATPPYPPSPVGRPDPFDDRELCLVGPAVSSTSRLPGTAPTEMPVPTTLDLDPAEPMGELAQGSMASLAPVAPVDQLSTQPIRRTGRTTAGQHSNPHHPPRTAGPSKEAPEKCKSTFTFPLPSIRRGRVSLAVPEGIPSTRVYLGKWHVR</sequence>
<dbReference type="PROSITE" id="PS50994">
    <property type="entry name" value="INTEGRASE"/>
    <property type="match status" value="1"/>
</dbReference>
<dbReference type="InterPro" id="IPR036397">
    <property type="entry name" value="RNaseH_sf"/>
</dbReference>
<proteinExistence type="predicted"/>
<dbReference type="InterPro" id="IPR012337">
    <property type="entry name" value="RNaseH-like_sf"/>
</dbReference>
<name>A0ABD1KJC7_9TELE</name>
<dbReference type="Proteomes" id="UP001591681">
    <property type="component" value="Unassembled WGS sequence"/>
</dbReference>
<evidence type="ECO:0000313" key="4">
    <source>
        <dbReference type="Proteomes" id="UP001591681"/>
    </source>
</evidence>
<accession>A0ABD1KJC7</accession>